<dbReference type="InterPro" id="IPR003607">
    <property type="entry name" value="HD/PDEase_dom"/>
</dbReference>
<dbReference type="EMBL" id="JAGSOY010000111">
    <property type="protein sequence ID" value="MBU2713853.1"/>
    <property type="molecule type" value="Genomic_DNA"/>
</dbReference>
<comment type="caution">
    <text evidence="2">The sequence shown here is derived from an EMBL/GenBank/DDBJ whole genome shotgun (WGS) entry which is preliminary data.</text>
</comment>
<reference evidence="2 3" key="1">
    <citation type="submission" date="2021-04" db="EMBL/GenBank/DDBJ databases">
        <authorList>
            <person name="Pira H."/>
            <person name="Risdian C."/>
            <person name="Wink J."/>
        </authorList>
    </citation>
    <scope>NUCLEOTIDE SEQUENCE [LARGE SCALE GENOMIC DNA]</scope>
    <source>
        <strain evidence="2 3">WH53</strain>
    </source>
</reference>
<dbReference type="Pfam" id="PF11871">
    <property type="entry name" value="DUF3391"/>
    <property type="match status" value="1"/>
</dbReference>
<feature type="domain" description="HD-GYP" evidence="1">
    <location>
        <begin position="129"/>
        <end position="325"/>
    </location>
</feature>
<keyword evidence="3" id="KW-1185">Reference proteome</keyword>
<dbReference type="PANTHER" id="PTHR43155:SF2">
    <property type="entry name" value="CYCLIC DI-GMP PHOSPHODIESTERASE PA4108"/>
    <property type="match status" value="1"/>
</dbReference>
<evidence type="ECO:0000259" key="1">
    <source>
        <dbReference type="PROSITE" id="PS51832"/>
    </source>
</evidence>
<dbReference type="PROSITE" id="PS51832">
    <property type="entry name" value="HD_GYP"/>
    <property type="match status" value="1"/>
</dbReference>
<dbReference type="Gene3D" id="1.10.3210.10">
    <property type="entry name" value="Hypothetical protein af1432"/>
    <property type="match status" value="1"/>
</dbReference>
<sequence length="429" mass="48611">MLERTEKKVSVDQLEVGMYVVRLDRPWLETPFLLQGFTIKTQEDIHLLSSYCQHVYIEGRTAPVNKALTGIPKNRVQYINKVSFNSELQIAEKQFQHIRSTAKDIMESVRIGRAINIKEAKYVVNECVESILRNDDALKWLTHIKRKDDYTAEHSMNVCILSAAFARHLGFPKHEIEKIALCGLLHDVGKAKIPDHILNKPGKFNGEELRVMQSHPTLGKKLLMTAGIEEAIAIDVAFAHHERLNGKGYPRSLQAHQIPFYAKIVAITDAYDAITSTRCYKSSQSSITALHILNKEKGSHFDTELVDEFIQCIGVYPPGVLVEMTNGEVGVVAFSEPLTRLKPYVLLLLDERKNLQRIRLIDLKKIDLDASGQPYIIARELPCGSYGIKLSNTIKQFLKRNKERLAAQQPTYVAPWAVISSNQCTKRIK</sequence>
<dbReference type="InterPro" id="IPR006675">
    <property type="entry name" value="HDIG_dom"/>
</dbReference>
<dbReference type="RefSeq" id="WP_215822133.1">
    <property type="nucleotide sequence ID" value="NZ_JAGSOY010000111.1"/>
</dbReference>
<dbReference type="Pfam" id="PF13487">
    <property type="entry name" value="HD_5"/>
    <property type="match status" value="1"/>
</dbReference>
<dbReference type="CDD" id="cd00077">
    <property type="entry name" value="HDc"/>
    <property type="match status" value="1"/>
</dbReference>
<dbReference type="NCBIfam" id="TIGR00277">
    <property type="entry name" value="HDIG"/>
    <property type="match status" value="1"/>
</dbReference>
<dbReference type="SMART" id="SM00471">
    <property type="entry name" value="HDc"/>
    <property type="match status" value="1"/>
</dbReference>
<gene>
    <name evidence="2" type="ORF">KCG35_22630</name>
</gene>
<evidence type="ECO:0000313" key="3">
    <source>
        <dbReference type="Proteomes" id="UP000690515"/>
    </source>
</evidence>
<accession>A0ABS5ZJ83</accession>
<protein>
    <submittedName>
        <fullName evidence="2">HD-GYP domain-containing protein</fullName>
    </submittedName>
</protein>
<dbReference type="SUPFAM" id="SSF109604">
    <property type="entry name" value="HD-domain/PDEase-like"/>
    <property type="match status" value="1"/>
</dbReference>
<organism evidence="2 3">
    <name type="scientific">Zooshikella harenae</name>
    <dbReference type="NCBI Taxonomy" id="2827238"/>
    <lineage>
        <taxon>Bacteria</taxon>
        <taxon>Pseudomonadati</taxon>
        <taxon>Pseudomonadota</taxon>
        <taxon>Gammaproteobacteria</taxon>
        <taxon>Oceanospirillales</taxon>
        <taxon>Zooshikellaceae</taxon>
        <taxon>Zooshikella</taxon>
    </lineage>
</organism>
<name>A0ABS5ZJ83_9GAMM</name>
<dbReference type="Proteomes" id="UP000690515">
    <property type="component" value="Unassembled WGS sequence"/>
</dbReference>
<proteinExistence type="predicted"/>
<dbReference type="InterPro" id="IPR021812">
    <property type="entry name" value="DUF3391"/>
</dbReference>
<dbReference type="PANTHER" id="PTHR43155">
    <property type="entry name" value="CYCLIC DI-GMP PHOSPHODIESTERASE PA4108-RELATED"/>
    <property type="match status" value="1"/>
</dbReference>
<evidence type="ECO:0000313" key="2">
    <source>
        <dbReference type="EMBL" id="MBU2713853.1"/>
    </source>
</evidence>
<dbReference type="InterPro" id="IPR037522">
    <property type="entry name" value="HD_GYP_dom"/>
</dbReference>